<accession>A0A0R3X5Y4</accession>
<name>A0A0R3X5Y4_HYDTA</name>
<dbReference type="InterPro" id="IPR035912">
    <property type="entry name" value="EHR_sf"/>
</dbReference>
<comment type="similarity">
    <text evidence="2">Belongs to the E(R) family.</text>
</comment>
<feature type="transmembrane region" description="Helical" evidence="7">
    <location>
        <begin position="208"/>
        <end position="227"/>
    </location>
</feature>
<keyword evidence="9" id="KW-1185">Reference proteome</keyword>
<dbReference type="WBParaSite" id="TTAC_0000890001-mRNA-1">
    <property type="protein sequence ID" value="TTAC_0000890001-mRNA-1"/>
    <property type="gene ID" value="TTAC_0000890001"/>
</dbReference>
<dbReference type="EMBL" id="UYWX01020617">
    <property type="protein sequence ID" value="VDM33562.1"/>
    <property type="molecule type" value="Genomic_DNA"/>
</dbReference>
<keyword evidence="4 7" id="KW-0812">Transmembrane</keyword>
<dbReference type="PANTHER" id="PTHR13317:SF4">
    <property type="entry name" value="TRANSMEMBRANE ANTERIOR POSTERIOR TRANSFORMATION PROTEIN 1 HOMOLOG"/>
    <property type="match status" value="1"/>
</dbReference>
<dbReference type="OrthoDB" id="7887808at2759"/>
<evidence type="ECO:0000256" key="5">
    <source>
        <dbReference type="ARBA" id="ARBA00022989"/>
    </source>
</evidence>
<evidence type="ECO:0000313" key="8">
    <source>
        <dbReference type="EMBL" id="VDM33562.1"/>
    </source>
</evidence>
<dbReference type="Pfam" id="PF05346">
    <property type="entry name" value="DUF747"/>
    <property type="match status" value="1"/>
</dbReference>
<dbReference type="Pfam" id="PF01133">
    <property type="entry name" value="ER"/>
    <property type="match status" value="1"/>
</dbReference>
<reference evidence="10" key="1">
    <citation type="submission" date="2017-02" db="UniProtKB">
        <authorList>
            <consortium name="WormBaseParasite"/>
        </authorList>
    </citation>
    <scope>IDENTIFICATION</scope>
</reference>
<dbReference type="GO" id="GO:0005789">
    <property type="term" value="C:endoplasmic reticulum membrane"/>
    <property type="evidence" value="ECO:0007669"/>
    <property type="project" value="TreeGrafter"/>
</dbReference>
<dbReference type="AlphaFoldDB" id="A0A0R3X5Y4"/>
<dbReference type="PANTHER" id="PTHR13317">
    <property type="entry name" value="TRANSMEMBRANE ANTERIOR POSTERIOR TRANSFORMATION PROTEIN 1 HOMOLOG"/>
    <property type="match status" value="1"/>
</dbReference>
<dbReference type="STRING" id="6205.A0A0R3X5Y4"/>
<reference evidence="8 9" key="2">
    <citation type="submission" date="2018-11" db="EMBL/GenBank/DDBJ databases">
        <authorList>
            <consortium name="Pathogen Informatics"/>
        </authorList>
    </citation>
    <scope>NUCLEOTIDE SEQUENCE [LARGE SCALE GENOMIC DNA]</scope>
</reference>
<gene>
    <name evidence="8" type="ORF">TTAC_LOCUS8885</name>
</gene>
<keyword evidence="5 7" id="KW-1133">Transmembrane helix</keyword>
<protein>
    <submittedName>
        <fullName evidence="10">Enhancer of rudimentary homolog</fullName>
    </submittedName>
</protein>
<evidence type="ECO:0000256" key="1">
    <source>
        <dbReference type="ARBA" id="ARBA00004141"/>
    </source>
</evidence>
<proteinExistence type="inferred from homology"/>
<evidence type="ECO:0000313" key="9">
    <source>
        <dbReference type="Proteomes" id="UP000274429"/>
    </source>
</evidence>
<evidence type="ECO:0000256" key="6">
    <source>
        <dbReference type="ARBA" id="ARBA00023136"/>
    </source>
</evidence>
<keyword evidence="6 7" id="KW-0472">Membrane</keyword>
<dbReference type="Proteomes" id="UP000274429">
    <property type="component" value="Unassembled WGS sequence"/>
</dbReference>
<comment type="subcellular location">
    <subcellularLocation>
        <location evidence="1">Membrane</location>
        <topology evidence="1">Multi-pass membrane protein</topology>
    </subcellularLocation>
</comment>
<evidence type="ECO:0000256" key="4">
    <source>
        <dbReference type="ARBA" id="ARBA00022692"/>
    </source>
</evidence>
<feature type="transmembrane region" description="Helical" evidence="7">
    <location>
        <begin position="174"/>
        <end position="196"/>
    </location>
</feature>
<sequence>MSHTILLVQQQVKKPESRVWADYETINQCLEGVCKIYEEQLKQQNPTAPTITYDISQLFKFIDQLADLCCLEFHSATGTYVPHTKDWIKENIYALLRNQADFNLRNYLREEIWQFSRRRNEVNNSQEQICGPFRNRVWKFLSIPQYFESFMFYGLLQCLDHILMVYTFLPLRCIIIFISLLSYVTFSLVGSCIPSFKPKNFILYATDVRELVKFSFVCICTIFLYTFDSSIAYHEIRTQSIIKIYIFFNLLEVADRLLSAVCLDAVDDVLYTVSAGLGRQRVFPSDRVVTTSSSVSSIDPPSSAEAVSLGAFIVQYLFALTCLAAHCLLLLAQVTTLNVAFNSQNRSLLTVIISNNVSSIVPCTSSYR</sequence>
<dbReference type="InterPro" id="IPR000781">
    <property type="entry name" value="ERH"/>
</dbReference>
<dbReference type="Gene3D" id="3.30.2260.10">
    <property type="entry name" value="Enhancer of rudimentary"/>
    <property type="match status" value="1"/>
</dbReference>
<evidence type="ECO:0000256" key="3">
    <source>
        <dbReference type="ARBA" id="ARBA00008803"/>
    </source>
</evidence>
<comment type="similarity">
    <text evidence="3">Belongs to the TAPT1 family.</text>
</comment>
<feature type="transmembrane region" description="Helical" evidence="7">
    <location>
        <begin position="309"/>
        <end position="332"/>
    </location>
</feature>
<evidence type="ECO:0000256" key="7">
    <source>
        <dbReference type="SAM" id="Phobius"/>
    </source>
</evidence>
<organism evidence="10">
    <name type="scientific">Hydatigena taeniaeformis</name>
    <name type="common">Feline tapeworm</name>
    <name type="synonym">Taenia taeniaeformis</name>
    <dbReference type="NCBI Taxonomy" id="6205"/>
    <lineage>
        <taxon>Eukaryota</taxon>
        <taxon>Metazoa</taxon>
        <taxon>Spiralia</taxon>
        <taxon>Lophotrochozoa</taxon>
        <taxon>Platyhelminthes</taxon>
        <taxon>Cestoda</taxon>
        <taxon>Eucestoda</taxon>
        <taxon>Cyclophyllidea</taxon>
        <taxon>Taeniidae</taxon>
        <taxon>Hydatigera</taxon>
    </lineage>
</organism>
<dbReference type="InterPro" id="IPR008010">
    <property type="entry name" value="Tatp1"/>
</dbReference>
<evidence type="ECO:0000256" key="2">
    <source>
        <dbReference type="ARBA" id="ARBA00007491"/>
    </source>
</evidence>
<dbReference type="SUPFAM" id="SSF143875">
    <property type="entry name" value="ERH-like"/>
    <property type="match status" value="1"/>
</dbReference>
<evidence type="ECO:0000313" key="10">
    <source>
        <dbReference type="WBParaSite" id="TTAC_0000890001-mRNA-1"/>
    </source>
</evidence>